<dbReference type="AlphaFoldDB" id="A0A1M7Y6M4"/>
<protein>
    <submittedName>
        <fullName evidence="4">Pyruvate ferredoxin oxidoreductase gamma subunit</fullName>
    </submittedName>
</protein>
<dbReference type="NCBIfam" id="TIGR02175">
    <property type="entry name" value="PorC_KorC"/>
    <property type="match status" value="1"/>
</dbReference>
<dbReference type="Pfam" id="PF01558">
    <property type="entry name" value="POR"/>
    <property type="match status" value="1"/>
</dbReference>
<dbReference type="GO" id="GO:0016625">
    <property type="term" value="F:oxidoreductase activity, acting on the aldehyde or oxo group of donors, iron-sulfur protein as acceptor"/>
    <property type="evidence" value="ECO:0007669"/>
    <property type="project" value="InterPro"/>
</dbReference>
<dbReference type="STRING" id="1121416.SAMN02745220_02169"/>
<evidence type="ECO:0000313" key="4">
    <source>
        <dbReference type="EMBL" id="SHO48168.1"/>
    </source>
</evidence>
<evidence type="ECO:0000256" key="1">
    <source>
        <dbReference type="ARBA" id="ARBA00023002"/>
    </source>
</evidence>
<dbReference type="Proteomes" id="UP000184603">
    <property type="component" value="Unassembled WGS sequence"/>
</dbReference>
<evidence type="ECO:0000256" key="2">
    <source>
        <dbReference type="SAM" id="MobiDB-lite"/>
    </source>
</evidence>
<dbReference type="EMBL" id="FRFE01000009">
    <property type="protein sequence ID" value="SHO48168.1"/>
    <property type="molecule type" value="Genomic_DNA"/>
</dbReference>
<evidence type="ECO:0000259" key="3">
    <source>
        <dbReference type="Pfam" id="PF01558"/>
    </source>
</evidence>
<reference evidence="4 5" key="1">
    <citation type="submission" date="2016-12" db="EMBL/GenBank/DDBJ databases">
        <authorList>
            <person name="Song W.-J."/>
            <person name="Kurnit D.M."/>
        </authorList>
    </citation>
    <scope>NUCLEOTIDE SEQUENCE [LARGE SCALE GENOMIC DNA]</scope>
    <source>
        <strain evidence="4 5">DSM 18488</strain>
    </source>
</reference>
<dbReference type="InterPro" id="IPR019752">
    <property type="entry name" value="Pyrv/ketoisovalerate_OxRed_cat"/>
</dbReference>
<evidence type="ECO:0000313" key="5">
    <source>
        <dbReference type="Proteomes" id="UP000184603"/>
    </source>
</evidence>
<dbReference type="InterPro" id="IPR011894">
    <property type="entry name" value="PorC_KorC"/>
</dbReference>
<keyword evidence="4" id="KW-0670">Pyruvate</keyword>
<keyword evidence="1" id="KW-0560">Oxidoreductase</keyword>
<dbReference type="PANTHER" id="PTHR43366">
    <property type="entry name" value="PYRUVATE SYNTHASE SUBUNIT PORC"/>
    <property type="match status" value="1"/>
</dbReference>
<dbReference type="SUPFAM" id="SSF53323">
    <property type="entry name" value="Pyruvate-ferredoxin oxidoreductase, PFOR, domain III"/>
    <property type="match status" value="1"/>
</dbReference>
<gene>
    <name evidence="4" type="ORF">SAMN02745220_02169</name>
</gene>
<feature type="domain" description="Pyruvate/ketoisovalerate oxidoreductase catalytic" evidence="3">
    <location>
        <begin position="10"/>
        <end position="173"/>
    </location>
</feature>
<keyword evidence="5" id="KW-1185">Reference proteome</keyword>
<sequence>MIQIKIYGLGGQGVVTAAKVLCEAVAIHEDAHAQAIPAYGHERRGAPVYADAVISRDPIKMKGFVYAPDYVVLFDDSVIDKGIDVMAGTSEQTVFIVNTQKLKDKYPFKSNKIYRVDAQAVALKSLGRDIPNTAMLGALAGAGIVGIEAVKAAITSKFGDSAPKNVEAAEEARRLIRADEKAEPNKDIDTNTKNHAAFVK</sequence>
<dbReference type="InterPro" id="IPR051626">
    <property type="entry name" value="Oxidoreductase_gamma_subunit"/>
</dbReference>
<accession>A0A1M7Y6M4</accession>
<dbReference type="RefSeq" id="WP_073613469.1">
    <property type="nucleotide sequence ID" value="NZ_FRFE01000009.1"/>
</dbReference>
<dbReference type="OrthoDB" id="9794954at2"/>
<dbReference type="Gene3D" id="3.40.920.10">
    <property type="entry name" value="Pyruvate-ferredoxin oxidoreductase, PFOR, domain III"/>
    <property type="match status" value="1"/>
</dbReference>
<feature type="compositionally biased region" description="Basic and acidic residues" evidence="2">
    <location>
        <begin position="177"/>
        <end position="192"/>
    </location>
</feature>
<dbReference type="PANTHER" id="PTHR43366:SF1">
    <property type="entry name" value="PYRUVATE SYNTHASE SUBUNIT PORC"/>
    <property type="match status" value="1"/>
</dbReference>
<organism evidence="4 5">
    <name type="scientific">Desulfopila aestuarii DSM 18488</name>
    <dbReference type="NCBI Taxonomy" id="1121416"/>
    <lineage>
        <taxon>Bacteria</taxon>
        <taxon>Pseudomonadati</taxon>
        <taxon>Thermodesulfobacteriota</taxon>
        <taxon>Desulfobulbia</taxon>
        <taxon>Desulfobulbales</taxon>
        <taxon>Desulfocapsaceae</taxon>
        <taxon>Desulfopila</taxon>
    </lineage>
</organism>
<feature type="region of interest" description="Disordered" evidence="2">
    <location>
        <begin position="177"/>
        <end position="200"/>
    </location>
</feature>
<dbReference type="InterPro" id="IPR002869">
    <property type="entry name" value="Pyrv_flavodox_OxRed_cen"/>
</dbReference>
<proteinExistence type="predicted"/>
<name>A0A1M7Y6M4_9BACT</name>